<dbReference type="PANTHER" id="PTHR32552">
    <property type="entry name" value="FERRICHROME IRON RECEPTOR-RELATED"/>
    <property type="match status" value="1"/>
</dbReference>
<dbReference type="InterPro" id="IPR039426">
    <property type="entry name" value="TonB-dep_rcpt-like"/>
</dbReference>
<evidence type="ECO:0000256" key="4">
    <source>
        <dbReference type="ARBA" id="ARBA00022452"/>
    </source>
</evidence>
<feature type="chain" id="PRO_5047027461" evidence="14">
    <location>
        <begin position="25"/>
        <end position="830"/>
    </location>
</feature>
<evidence type="ECO:0000256" key="13">
    <source>
        <dbReference type="RuleBase" id="RU003357"/>
    </source>
</evidence>
<evidence type="ECO:0000256" key="10">
    <source>
        <dbReference type="ARBA" id="ARBA00023170"/>
    </source>
</evidence>
<dbReference type="PROSITE" id="PS52016">
    <property type="entry name" value="TONB_DEPENDENT_REC_3"/>
    <property type="match status" value="1"/>
</dbReference>
<dbReference type="EMBL" id="JBHLTM010000026">
    <property type="protein sequence ID" value="MFC0684057.1"/>
    <property type="molecule type" value="Genomic_DNA"/>
</dbReference>
<dbReference type="NCBIfam" id="TIGR01783">
    <property type="entry name" value="TonB-siderophor"/>
    <property type="match status" value="1"/>
</dbReference>
<dbReference type="Gene3D" id="2.40.170.20">
    <property type="entry name" value="TonB-dependent receptor, beta-barrel domain"/>
    <property type="match status" value="1"/>
</dbReference>
<name>A0ABV6S5P8_9SPHN</name>
<evidence type="ECO:0000256" key="11">
    <source>
        <dbReference type="ARBA" id="ARBA00023237"/>
    </source>
</evidence>
<organism evidence="16 17">
    <name type="scientific">Novosphingobium clariflavum</name>
    <dbReference type="NCBI Taxonomy" id="2029884"/>
    <lineage>
        <taxon>Bacteria</taxon>
        <taxon>Pseudomonadati</taxon>
        <taxon>Pseudomonadota</taxon>
        <taxon>Alphaproteobacteria</taxon>
        <taxon>Sphingomonadales</taxon>
        <taxon>Sphingomonadaceae</taxon>
        <taxon>Novosphingobium</taxon>
    </lineage>
</organism>
<dbReference type="InterPro" id="IPR010105">
    <property type="entry name" value="TonB_sidphr_rcpt"/>
</dbReference>
<evidence type="ECO:0000256" key="14">
    <source>
        <dbReference type="SAM" id="SignalP"/>
    </source>
</evidence>
<dbReference type="Pfam" id="PF07660">
    <property type="entry name" value="STN"/>
    <property type="match status" value="1"/>
</dbReference>
<dbReference type="InterPro" id="IPR011662">
    <property type="entry name" value="Secretin/TonB_short_N"/>
</dbReference>
<keyword evidence="5" id="KW-0410">Iron transport</keyword>
<keyword evidence="9 12" id="KW-0472">Membrane</keyword>
<evidence type="ECO:0000313" key="17">
    <source>
        <dbReference type="Proteomes" id="UP001589858"/>
    </source>
</evidence>
<evidence type="ECO:0000256" key="6">
    <source>
        <dbReference type="ARBA" id="ARBA00022692"/>
    </source>
</evidence>
<evidence type="ECO:0000256" key="12">
    <source>
        <dbReference type="PROSITE-ProRule" id="PRU01360"/>
    </source>
</evidence>
<comment type="subcellular location">
    <subcellularLocation>
        <location evidence="1 12">Cell outer membrane</location>
        <topology evidence="1 12">Multi-pass membrane protein</topology>
    </subcellularLocation>
</comment>
<dbReference type="RefSeq" id="WP_267218334.1">
    <property type="nucleotide sequence ID" value="NZ_JAPCWC010000001.1"/>
</dbReference>
<dbReference type="InterPro" id="IPR036942">
    <property type="entry name" value="Beta-barrel_TonB_sf"/>
</dbReference>
<sequence length="830" mass="89704">MYKKIGHDGARLLAAALLAGTTLAGGMTTFAARAAAQDVNAYAIPAGSLSDALNSFAQQSGLQLNYDAALTQGRRSPGLNARLPWRDALARLLSGTGLVARPNGPAAVTIARATTGAMTLDTLLVPASAESAVAVRSGPDESFAVADEARPDGSIVVLGQNDTIDARSASGPWGEKLVIDTPYAISVLSQDLIESVVAGDMDQLFKMNPVVQNSAPSTVYGTPYVTIRGFDSQKGVVDGVRLSSTLTGISMEELANVEIMNGLSGFLYGVGNPGGVTNYVLKRPTYSPTRDITVGDYGNRQFFVHADLGGRIDRDGVFAYRLNLSYQDGETAKQNQNVARSLFSGAVDWNVTPDLLLQVEAAHTYYRIDGIDSRFYAYADTSYAAIDHWIEPLDASKTWTPDWTYLQVKTDRIGTNARWKLNDTFSLRAAYLYKRDAQESINVYPAYFEDVGWKVGWASRSAPSYNTAQGAYAYLDSEFETLGIHHRLTLGASGDVLRVQRHVTNSVSAGFSPAFTDPDGLNTWAMPDTLNTYSWGALYRSSQSRNTNVILGDDIRFTEQLSAMVGVNRSTVKARNFGATGARTSSYNESAYTPTISLVFKPAPRVTTYATYMEGLEQGSTVPDDATLYNNPGEIMKPYVSKQYEVGAKFAPIDALLITGALYRIEKANSFDETVNGKITRTQDGVEVHQGVELTVTGHVTPRLNVMLGGTVMDLKVTRTSTAALLGKKPTGVSDMLAKIFADYEIPGLDGFSISGGVYHAGKMFKDSANLQKIDGYTIVDLGMHYKTEIDGHPIRFDLNIANLGGLDYWATSSQLGSPRNVAFAVKYGF</sequence>
<keyword evidence="3 12" id="KW-0813">Transport</keyword>
<dbReference type="InterPro" id="IPR037066">
    <property type="entry name" value="Plug_dom_sf"/>
</dbReference>
<dbReference type="PANTHER" id="PTHR32552:SF82">
    <property type="entry name" value="FCUA PROTEIN"/>
    <property type="match status" value="1"/>
</dbReference>
<keyword evidence="10 16" id="KW-0675">Receptor</keyword>
<keyword evidence="14" id="KW-0732">Signal</keyword>
<evidence type="ECO:0000256" key="3">
    <source>
        <dbReference type="ARBA" id="ARBA00022448"/>
    </source>
</evidence>
<dbReference type="SMART" id="SM00965">
    <property type="entry name" value="STN"/>
    <property type="match status" value="1"/>
</dbReference>
<keyword evidence="4 12" id="KW-1134">Transmembrane beta strand</keyword>
<comment type="similarity">
    <text evidence="2 12 13">Belongs to the TonB-dependent receptor family.</text>
</comment>
<feature type="domain" description="Secretin/TonB short N-terminal" evidence="15">
    <location>
        <begin position="62"/>
        <end position="113"/>
    </location>
</feature>
<proteinExistence type="inferred from homology"/>
<accession>A0ABV6S5P8</accession>
<evidence type="ECO:0000259" key="15">
    <source>
        <dbReference type="SMART" id="SM00965"/>
    </source>
</evidence>
<evidence type="ECO:0000313" key="16">
    <source>
        <dbReference type="EMBL" id="MFC0684057.1"/>
    </source>
</evidence>
<evidence type="ECO:0000256" key="9">
    <source>
        <dbReference type="ARBA" id="ARBA00023136"/>
    </source>
</evidence>
<dbReference type="Proteomes" id="UP001589858">
    <property type="component" value="Unassembled WGS sequence"/>
</dbReference>
<keyword evidence="5" id="KW-0406">Ion transport</keyword>
<comment type="caution">
    <text evidence="16">The sequence shown here is derived from an EMBL/GenBank/DDBJ whole genome shotgun (WGS) entry which is preliminary data.</text>
</comment>
<dbReference type="Gene3D" id="2.170.130.10">
    <property type="entry name" value="TonB-dependent receptor, plug domain"/>
    <property type="match status" value="1"/>
</dbReference>
<dbReference type="InterPro" id="IPR012910">
    <property type="entry name" value="Plug_dom"/>
</dbReference>
<evidence type="ECO:0000256" key="8">
    <source>
        <dbReference type="ARBA" id="ARBA00023077"/>
    </source>
</evidence>
<feature type="signal peptide" evidence="14">
    <location>
        <begin position="1"/>
        <end position="24"/>
    </location>
</feature>
<evidence type="ECO:0000256" key="1">
    <source>
        <dbReference type="ARBA" id="ARBA00004571"/>
    </source>
</evidence>
<dbReference type="SUPFAM" id="SSF56935">
    <property type="entry name" value="Porins"/>
    <property type="match status" value="1"/>
</dbReference>
<dbReference type="Pfam" id="PF07715">
    <property type="entry name" value="Plug"/>
    <property type="match status" value="1"/>
</dbReference>
<keyword evidence="11 12" id="KW-0998">Cell outer membrane</keyword>
<dbReference type="Gene3D" id="3.55.50.30">
    <property type="match status" value="1"/>
</dbReference>
<keyword evidence="6 12" id="KW-0812">Transmembrane</keyword>
<protein>
    <submittedName>
        <fullName evidence="16">TonB-dependent siderophore receptor</fullName>
    </submittedName>
</protein>
<evidence type="ECO:0000256" key="7">
    <source>
        <dbReference type="ARBA" id="ARBA00023004"/>
    </source>
</evidence>
<evidence type="ECO:0000256" key="2">
    <source>
        <dbReference type="ARBA" id="ARBA00009810"/>
    </source>
</evidence>
<evidence type="ECO:0000256" key="5">
    <source>
        <dbReference type="ARBA" id="ARBA00022496"/>
    </source>
</evidence>
<keyword evidence="17" id="KW-1185">Reference proteome</keyword>
<keyword evidence="8 13" id="KW-0798">TonB box</keyword>
<reference evidence="16 17" key="1">
    <citation type="submission" date="2024-09" db="EMBL/GenBank/DDBJ databases">
        <authorList>
            <person name="Sun Q."/>
            <person name="Mori K."/>
        </authorList>
    </citation>
    <scope>NUCLEOTIDE SEQUENCE [LARGE SCALE GENOMIC DNA]</scope>
    <source>
        <strain evidence="16 17">CICC 11035S</strain>
    </source>
</reference>
<dbReference type="CDD" id="cd01347">
    <property type="entry name" value="ligand_gated_channel"/>
    <property type="match status" value="1"/>
</dbReference>
<gene>
    <name evidence="16" type="ORF">ACFFF8_05585</name>
</gene>
<keyword evidence="7" id="KW-0408">Iron</keyword>
<dbReference type="InterPro" id="IPR000531">
    <property type="entry name" value="Beta-barrel_TonB"/>
</dbReference>
<dbReference type="Pfam" id="PF00593">
    <property type="entry name" value="TonB_dep_Rec_b-barrel"/>
    <property type="match status" value="1"/>
</dbReference>